<accession>A0A0R1UDT6</accession>
<protein>
    <submittedName>
        <fullName evidence="2">Uncharacterized protein</fullName>
    </submittedName>
</protein>
<sequence>METNKDKQQRLNAIQAKIADLKKKLRLIDSNLTVGLDSQGESDGQLRPIVYYKNRQWIATDLEGWKRAKPDLVWFEMGITYLDEAELFADVLKVYSRFMLANQQLWEVPYYGPRY</sequence>
<dbReference type="AlphaFoldDB" id="A0A0R1UDT6"/>
<proteinExistence type="predicted"/>
<organism evidence="2 3">
    <name type="scientific">Limosilactobacillus ingluviei DSM 15946</name>
    <dbReference type="NCBI Taxonomy" id="1423760"/>
    <lineage>
        <taxon>Bacteria</taxon>
        <taxon>Bacillati</taxon>
        <taxon>Bacillota</taxon>
        <taxon>Bacilli</taxon>
        <taxon>Lactobacillales</taxon>
        <taxon>Lactobacillaceae</taxon>
        <taxon>Limosilactobacillus</taxon>
    </lineage>
</organism>
<dbReference type="RefSeq" id="WP_056953926.1">
    <property type="nucleotide sequence ID" value="NZ_AZFK01000018.1"/>
</dbReference>
<reference evidence="2 3" key="1">
    <citation type="journal article" date="2015" name="Genome Announc.">
        <title>Expanding the biotechnology potential of lactobacilli through comparative genomics of 213 strains and associated genera.</title>
        <authorList>
            <person name="Sun Z."/>
            <person name="Harris H.M."/>
            <person name="McCann A."/>
            <person name="Guo C."/>
            <person name="Argimon S."/>
            <person name="Zhang W."/>
            <person name="Yang X."/>
            <person name="Jeffery I.B."/>
            <person name="Cooney J.C."/>
            <person name="Kagawa T.F."/>
            <person name="Liu W."/>
            <person name="Song Y."/>
            <person name="Salvetti E."/>
            <person name="Wrobel A."/>
            <person name="Rasinkangas P."/>
            <person name="Parkhill J."/>
            <person name="Rea M.C."/>
            <person name="O'Sullivan O."/>
            <person name="Ritari J."/>
            <person name="Douillard F.P."/>
            <person name="Paul Ross R."/>
            <person name="Yang R."/>
            <person name="Briner A.E."/>
            <person name="Felis G.E."/>
            <person name="de Vos W.M."/>
            <person name="Barrangou R."/>
            <person name="Klaenhammer T.R."/>
            <person name="Caufield P.W."/>
            <person name="Cui Y."/>
            <person name="Zhang H."/>
            <person name="O'Toole P.W."/>
        </authorList>
    </citation>
    <scope>NUCLEOTIDE SEQUENCE [LARGE SCALE GENOMIC DNA]</scope>
    <source>
        <strain evidence="2 3">DSM 15946</strain>
    </source>
</reference>
<comment type="caution">
    <text evidence="2">The sequence shown here is derived from an EMBL/GenBank/DDBJ whole genome shotgun (WGS) entry which is preliminary data.</text>
</comment>
<evidence type="ECO:0000256" key="1">
    <source>
        <dbReference type="SAM" id="Coils"/>
    </source>
</evidence>
<feature type="coiled-coil region" evidence="1">
    <location>
        <begin position="4"/>
        <end position="31"/>
    </location>
</feature>
<dbReference type="EMBL" id="AZFK01000018">
    <property type="protein sequence ID" value="KRL91606.1"/>
    <property type="molecule type" value="Genomic_DNA"/>
</dbReference>
<gene>
    <name evidence="2" type="ORF">FC43_GL001020</name>
</gene>
<evidence type="ECO:0000313" key="2">
    <source>
        <dbReference type="EMBL" id="KRL91606.1"/>
    </source>
</evidence>
<keyword evidence="1" id="KW-0175">Coiled coil</keyword>
<dbReference type="Proteomes" id="UP000050816">
    <property type="component" value="Unassembled WGS sequence"/>
</dbReference>
<name>A0A0R1UDT6_9LACO</name>
<dbReference type="PATRIC" id="fig|1423760.3.peg.1056"/>
<evidence type="ECO:0000313" key="3">
    <source>
        <dbReference type="Proteomes" id="UP000050816"/>
    </source>
</evidence>